<organism evidence="2 3">
    <name type="scientific">Anopheles albimanus</name>
    <name type="common">New world malaria mosquito</name>
    <dbReference type="NCBI Taxonomy" id="7167"/>
    <lineage>
        <taxon>Eukaryota</taxon>
        <taxon>Metazoa</taxon>
        <taxon>Ecdysozoa</taxon>
        <taxon>Arthropoda</taxon>
        <taxon>Hexapoda</taxon>
        <taxon>Insecta</taxon>
        <taxon>Pterygota</taxon>
        <taxon>Neoptera</taxon>
        <taxon>Endopterygota</taxon>
        <taxon>Diptera</taxon>
        <taxon>Nematocera</taxon>
        <taxon>Culicoidea</taxon>
        <taxon>Culicidae</taxon>
        <taxon>Anophelinae</taxon>
        <taxon>Anopheles</taxon>
    </lineage>
</organism>
<accession>A0A182FLQ4</accession>
<dbReference type="Proteomes" id="UP000069272">
    <property type="component" value="Chromosome 3R"/>
</dbReference>
<reference evidence="2" key="2">
    <citation type="submission" date="2022-08" db="UniProtKB">
        <authorList>
            <consortium name="EnsemblMetazoa"/>
        </authorList>
    </citation>
    <scope>IDENTIFICATION</scope>
    <source>
        <strain evidence="2">STECLA/ALBI9_A</strain>
    </source>
</reference>
<feature type="region of interest" description="Disordered" evidence="1">
    <location>
        <begin position="192"/>
        <end position="213"/>
    </location>
</feature>
<feature type="region of interest" description="Disordered" evidence="1">
    <location>
        <begin position="152"/>
        <end position="171"/>
    </location>
</feature>
<dbReference type="STRING" id="7167.A0A182FLQ4"/>
<sequence length="902" mass="101616">MPKQVEELIDEQCRKLNKTGVPQGSALHLAQWMKGQLDKQVIESEPIDSDPEQQVEDWTIEKVTNRSKELNLVDSNGSLKGLPASSTKVHSTEQVPADEISMFEDDEDKSFSKSTTSDSQVTVRSSPLSNKLDTLSVCQECHKKCKSRISSKSNNSLRVQHSQSTPSNRCCISNSTTVSNLNKYSNSLRSMSSSSTLTLHGSSGQENELKSPPALLHPITEISSYLTSNTTATHKSPKLGLNLKLSNSGVAKCHISCHCKCTPKDFENCTLSPDQLFHEQVKILRCGDINANVSKTQDTYMENGILRTDTKNHDANFADFTSGTSKETINNKQDADWSFKGCFEQFNGMSSISAKLDPFETLPTIAVMPPTPDVVQRKNMQLTSVHYENDGKKLNTHVGGQSIEQTISDEYSPDNSPEDEIVEPPYHALNTSLKRYGTVSSLERVPSEDTDDNKTYNSSEDDSDYEIKIVTKEVFDNNEQTATNWTTRAGNFIEESRAFIDRYLGHAARNKITADDEDNSNHEKPRDKPTEHSTVCGDVVEEEIVEAETSATSGEEVWGTPTSGGENDDMHIFGSIEQTHSSPTKSSSSYTGDDDTELMMDELLMAPPMTASAVRGLLPRGKLRKKILKFMWIREIPLDPGRRMHSANDIEHSVGRARNGFSPRIEMRLALNHDILDDEELFPYSSGPDLTEILGRDLSKYHRMNGKDIIMNQIVTRMSSFSNIQTVADHMSTQTHASNSTARSIQNMKNETSSSYQQNNSKMDTPIPNRRTNVAPATWNSFGSADRDEKTLSDLERLARREKVYCMSQLNQSTSQLKHTASFNNKKKNCNFLNFLSRRNSEYQLIRLFSKRDRPHDNRSYNSDRSRSYYPTKESDKPLDRRFWKQLNRRRRLSFQDVAESI</sequence>
<name>A0A182FLQ4_ANOAL</name>
<feature type="region of interest" description="Disordered" evidence="1">
    <location>
        <begin position="439"/>
        <end position="461"/>
    </location>
</feature>
<dbReference type="AlphaFoldDB" id="A0A182FLQ4"/>
<dbReference type="VEuPathDB" id="VectorBase:AALB007463"/>
<dbReference type="PANTHER" id="PTHR46848:SF1">
    <property type="entry name" value="REGULATOR OF G-PROTEIN SIGNALING 3"/>
    <property type="match status" value="1"/>
</dbReference>
<feature type="compositionally biased region" description="Basic and acidic residues" evidence="1">
    <location>
        <begin position="519"/>
        <end position="531"/>
    </location>
</feature>
<evidence type="ECO:0000256" key="1">
    <source>
        <dbReference type="SAM" id="MobiDB-lite"/>
    </source>
</evidence>
<feature type="compositionally biased region" description="Polar residues" evidence="1">
    <location>
        <begin position="749"/>
        <end position="763"/>
    </location>
</feature>
<dbReference type="GO" id="GO:0005634">
    <property type="term" value="C:nucleus"/>
    <property type="evidence" value="ECO:0007669"/>
    <property type="project" value="TreeGrafter"/>
</dbReference>
<feature type="compositionally biased region" description="Polar residues" evidence="1">
    <location>
        <begin position="74"/>
        <end position="94"/>
    </location>
</feature>
<feature type="region of interest" description="Disordered" evidence="1">
    <location>
        <begin position="511"/>
        <end position="533"/>
    </location>
</feature>
<proteinExistence type="predicted"/>
<feature type="compositionally biased region" description="Low complexity" evidence="1">
    <location>
        <begin position="192"/>
        <end position="203"/>
    </location>
</feature>
<reference evidence="2 3" key="1">
    <citation type="journal article" date="2017" name="G3 (Bethesda)">
        <title>The Physical Genome Mapping of Anopheles albimanus Corrected Scaffold Misassemblies and Identified Interarm Rearrangements in Genus Anopheles.</title>
        <authorList>
            <person name="Artemov G.N."/>
            <person name="Peery A.N."/>
            <person name="Jiang X."/>
            <person name="Tu Z."/>
            <person name="Stegniy V.N."/>
            <person name="Sharakhova M.V."/>
            <person name="Sharakhov I.V."/>
        </authorList>
    </citation>
    <scope>NUCLEOTIDE SEQUENCE [LARGE SCALE GENOMIC DNA]</scope>
    <source>
        <strain evidence="2 3">ALBI9_A</strain>
    </source>
</reference>
<dbReference type="GO" id="GO:0005886">
    <property type="term" value="C:plasma membrane"/>
    <property type="evidence" value="ECO:0007669"/>
    <property type="project" value="TreeGrafter"/>
</dbReference>
<feature type="region of interest" description="Disordered" evidence="1">
    <location>
        <begin position="749"/>
        <end position="769"/>
    </location>
</feature>
<evidence type="ECO:0000313" key="3">
    <source>
        <dbReference type="Proteomes" id="UP000069272"/>
    </source>
</evidence>
<keyword evidence="3" id="KW-1185">Reference proteome</keyword>
<dbReference type="PANTHER" id="PTHR46848">
    <property type="entry name" value="REGULATOR OF G-PROTEIN SIGNALING 3"/>
    <property type="match status" value="1"/>
</dbReference>
<dbReference type="VEuPathDB" id="VectorBase:AALB20_030930"/>
<evidence type="ECO:0000313" key="2">
    <source>
        <dbReference type="EnsemblMetazoa" id="AALB007463-PA"/>
    </source>
</evidence>
<feature type="region of interest" description="Disordered" evidence="1">
    <location>
        <begin position="74"/>
        <end position="126"/>
    </location>
</feature>
<feature type="region of interest" description="Disordered" evidence="1">
    <location>
        <begin position="854"/>
        <end position="876"/>
    </location>
</feature>
<protein>
    <submittedName>
        <fullName evidence="2">Uncharacterized protein</fullName>
    </submittedName>
</protein>
<dbReference type="EnsemblMetazoa" id="AALB007463-RA">
    <property type="protein sequence ID" value="AALB007463-PA"/>
    <property type="gene ID" value="AALB007463"/>
</dbReference>